<dbReference type="PANTHER" id="PTHR37691:SF1">
    <property type="entry name" value="BLR3518 PROTEIN"/>
    <property type="match status" value="1"/>
</dbReference>
<dbReference type="RefSeq" id="WP_013836101.1">
    <property type="nucleotide sequence ID" value="NC_015581.1"/>
</dbReference>
<dbReference type="STRING" id="717773.Thicy_1570"/>
<evidence type="ECO:0000313" key="3">
    <source>
        <dbReference type="Proteomes" id="UP000009232"/>
    </source>
</evidence>
<dbReference type="PANTHER" id="PTHR37691">
    <property type="entry name" value="BLR3518 PROTEIN"/>
    <property type="match status" value="1"/>
</dbReference>
<dbReference type="OrthoDB" id="5794490at2"/>
<dbReference type="InterPro" id="IPR027396">
    <property type="entry name" value="DsrEFH-like"/>
</dbReference>
<accession>F6DAZ5</accession>
<dbReference type="Gene3D" id="3.40.1260.10">
    <property type="entry name" value="DsrEFH-like"/>
    <property type="match status" value="1"/>
</dbReference>
<dbReference type="AlphaFoldDB" id="F6DAZ5"/>
<feature type="chain" id="PRO_5003334749" evidence="1">
    <location>
        <begin position="24"/>
        <end position="164"/>
    </location>
</feature>
<dbReference type="EMBL" id="CP002776">
    <property type="protein sequence ID" value="AEG32328.1"/>
    <property type="molecule type" value="Genomic_DNA"/>
</dbReference>
<keyword evidence="1" id="KW-0732">Signal</keyword>
<protein>
    <submittedName>
        <fullName evidence="2">Uncharacterized protein</fullName>
    </submittedName>
</protein>
<keyword evidence="3" id="KW-1185">Reference proteome</keyword>
<gene>
    <name evidence="2" type="ordered locus">Thicy_1570</name>
</gene>
<proteinExistence type="predicted"/>
<evidence type="ECO:0000313" key="2">
    <source>
        <dbReference type="EMBL" id="AEG32328.1"/>
    </source>
</evidence>
<feature type="signal peptide" evidence="1">
    <location>
        <begin position="1"/>
        <end position="23"/>
    </location>
</feature>
<sequence>MARLTRFVLPMMIFLGLAMPIQAQTLKPVPEIQGPTQDRFPGDPATHKVVYMFNQADNDYQTSILNSIQAMLRMYDDDVEIAVVVIGPGIHVLAKEPQREVDPLIYERVESFANDYNVRWIACGNTMNSIGWQHDDMRPFAEYVEVGASALMELQANGFAFIAW</sequence>
<dbReference type="KEGG" id="tcy:Thicy_1570"/>
<dbReference type="HOGENOM" id="CLU_127515_2_0_6"/>
<dbReference type="eggNOG" id="COG1416">
    <property type="taxonomic scope" value="Bacteria"/>
</dbReference>
<dbReference type="SUPFAM" id="SSF75169">
    <property type="entry name" value="DsrEFH-like"/>
    <property type="match status" value="1"/>
</dbReference>
<reference evidence="2 3" key="1">
    <citation type="submission" date="2011-05" db="EMBL/GenBank/DDBJ databases">
        <title>Complete sequence of Thioalkalimicrobium cyclicum ALM1.</title>
        <authorList>
            <consortium name="US DOE Joint Genome Institute"/>
            <person name="Lucas S."/>
            <person name="Han J."/>
            <person name="Lapidus A."/>
            <person name="Cheng J.-F."/>
            <person name="Goodwin L."/>
            <person name="Pitluck S."/>
            <person name="Peters L."/>
            <person name="Mikhailova N."/>
            <person name="Davenport K."/>
            <person name="Han C."/>
            <person name="Tapia R."/>
            <person name="Land M."/>
            <person name="Hauser L."/>
            <person name="Kyrpides N."/>
            <person name="Ivanova N."/>
            <person name="Pagani I."/>
            <person name="Kappler U."/>
            <person name="Woyke T."/>
        </authorList>
    </citation>
    <scope>NUCLEOTIDE SEQUENCE [LARGE SCALE GENOMIC DNA]</scope>
    <source>
        <strain evidence="3">DSM 14477 / JCM 11371 / ALM1</strain>
    </source>
</reference>
<organism evidence="2 3">
    <name type="scientific">Thiomicrospira cyclica (strain DSM 14477 / JCM 11371 / ALM1)</name>
    <name type="common">Thioalkalimicrobium cyclicum</name>
    <dbReference type="NCBI Taxonomy" id="717773"/>
    <lineage>
        <taxon>Bacteria</taxon>
        <taxon>Pseudomonadati</taxon>
        <taxon>Pseudomonadota</taxon>
        <taxon>Gammaproteobacteria</taxon>
        <taxon>Thiotrichales</taxon>
        <taxon>Piscirickettsiaceae</taxon>
        <taxon>Thiomicrospira</taxon>
    </lineage>
</organism>
<dbReference type="InterPro" id="IPR003787">
    <property type="entry name" value="Sulphur_relay_DsrE/F-like"/>
</dbReference>
<evidence type="ECO:0000256" key="1">
    <source>
        <dbReference type="SAM" id="SignalP"/>
    </source>
</evidence>
<dbReference type="Pfam" id="PF02635">
    <property type="entry name" value="DsrE"/>
    <property type="match status" value="1"/>
</dbReference>
<name>F6DAZ5_THICA</name>
<dbReference type="Proteomes" id="UP000009232">
    <property type="component" value="Chromosome"/>
</dbReference>